<feature type="region of interest" description="Disordered" evidence="1">
    <location>
        <begin position="46"/>
        <end position="131"/>
    </location>
</feature>
<comment type="caution">
    <text evidence="2">The sequence shown here is derived from an EMBL/GenBank/DDBJ whole genome shotgun (WGS) entry which is preliminary data.</text>
</comment>
<dbReference type="OrthoDB" id="10050400at2759"/>
<keyword evidence="3" id="KW-1185">Reference proteome</keyword>
<dbReference type="EMBL" id="JAACJK010000067">
    <property type="protein sequence ID" value="KAF5334605.1"/>
    <property type="molecule type" value="Genomic_DNA"/>
</dbReference>
<proteinExistence type="predicted"/>
<name>A0A8H5C3L0_9AGAR</name>
<dbReference type="Gene3D" id="1.25.40.10">
    <property type="entry name" value="Tetratricopeptide repeat domain"/>
    <property type="match status" value="1"/>
</dbReference>
<reference evidence="2 3" key="1">
    <citation type="journal article" date="2020" name="ISME J.">
        <title>Uncovering the hidden diversity of litter-decomposition mechanisms in mushroom-forming fungi.</title>
        <authorList>
            <person name="Floudas D."/>
            <person name="Bentzer J."/>
            <person name="Ahren D."/>
            <person name="Johansson T."/>
            <person name="Persson P."/>
            <person name="Tunlid A."/>
        </authorList>
    </citation>
    <scope>NUCLEOTIDE SEQUENCE [LARGE SCALE GENOMIC DNA]</scope>
    <source>
        <strain evidence="2 3">CBS 175.51</strain>
    </source>
</reference>
<gene>
    <name evidence="2" type="ORF">D9611_011992</name>
</gene>
<dbReference type="SUPFAM" id="SSF48452">
    <property type="entry name" value="TPR-like"/>
    <property type="match status" value="1"/>
</dbReference>
<dbReference type="InterPro" id="IPR011990">
    <property type="entry name" value="TPR-like_helical_dom_sf"/>
</dbReference>
<dbReference type="Proteomes" id="UP000541558">
    <property type="component" value="Unassembled WGS sequence"/>
</dbReference>
<dbReference type="InterPro" id="IPR040201">
    <property type="entry name" value="Mrg3-like"/>
</dbReference>
<accession>A0A8H5C3L0</accession>
<feature type="compositionally biased region" description="Polar residues" evidence="1">
    <location>
        <begin position="90"/>
        <end position="101"/>
    </location>
</feature>
<dbReference type="PANTHER" id="PTHR28142:SF1">
    <property type="entry name" value="MITOCHONDRIAL INNER MEMBRANE I-AAA PROTEASE SUPERCOMPLEX SUBUNIT MGR3-RELATED"/>
    <property type="match status" value="1"/>
</dbReference>
<feature type="compositionally biased region" description="Low complexity" evidence="1">
    <location>
        <begin position="70"/>
        <end position="89"/>
    </location>
</feature>
<evidence type="ECO:0000313" key="3">
    <source>
        <dbReference type="Proteomes" id="UP000541558"/>
    </source>
</evidence>
<evidence type="ECO:0000256" key="1">
    <source>
        <dbReference type="SAM" id="MobiDB-lite"/>
    </source>
</evidence>
<sequence>MSLRSGLRARVSIKSLSYAAYKHSAWSTRSHLPKFNSEGLAKYRTYATDNNPPPGSDARTSNVPWGEPITKASPSGNSTSSSKTTPSGTQASGASPSHTSNSDTTTKASAGGAGSTAGGEPASPEFEEFVEREEATVQSKYAPVWTALAIITMSLAAFGLGRVWHDMPMWPREVRRDLFSGFQANRRGDNTMGILNLSRAWETAKSLPIEKFGEYPFLKLSGIAIALAGAYDASGHTELAYEIYQEALSQLQDFTTPGAESSDASSRSLRGDLSTAERVRAVAISAKLGELARKLHKPPMEEEKWLAYSVETVLRDIMGVESVKNEVTAKGRDSDEIAKDVTEAMKLPPLWALRHDLAAPFEALGSFYARNGNPKFAMPLYFQAISLLMPPSPQVTSRRDKCRAAHIMGQISELIIRAGSDGAGVDHQALVEAETWAKTGLGITTEARRSFKEREGICEVAYAFMLYNLALIRELSGDQSKARELFVESLDQSKAIGFREGIKNAEKAIRVVGQEPVTISSLLPY</sequence>
<dbReference type="PANTHER" id="PTHR28142">
    <property type="entry name" value="MITOCHONDRIAL INNER MEMBRANE I-AAA PROTEASE SUPERCOMPLEX SUBUNIT MGR3-RELATED"/>
    <property type="match status" value="1"/>
</dbReference>
<protein>
    <submittedName>
        <fullName evidence="2">Uncharacterized protein</fullName>
    </submittedName>
</protein>
<organism evidence="2 3">
    <name type="scientific">Ephemerocybe angulata</name>
    <dbReference type="NCBI Taxonomy" id="980116"/>
    <lineage>
        <taxon>Eukaryota</taxon>
        <taxon>Fungi</taxon>
        <taxon>Dikarya</taxon>
        <taxon>Basidiomycota</taxon>
        <taxon>Agaricomycotina</taxon>
        <taxon>Agaricomycetes</taxon>
        <taxon>Agaricomycetidae</taxon>
        <taxon>Agaricales</taxon>
        <taxon>Agaricineae</taxon>
        <taxon>Psathyrellaceae</taxon>
        <taxon>Ephemerocybe</taxon>
    </lineage>
</organism>
<evidence type="ECO:0000313" key="2">
    <source>
        <dbReference type="EMBL" id="KAF5334605.1"/>
    </source>
</evidence>
<dbReference type="AlphaFoldDB" id="A0A8H5C3L0"/>